<accession>A0A8D9DCF9</accession>
<dbReference type="Gramene" id="A06p38390.2_BraZ1">
    <property type="protein sequence ID" value="A06p38390.2_BraZ1.CDS"/>
    <property type="gene ID" value="A06g38390.2_BraZ1"/>
</dbReference>
<proteinExistence type="predicted"/>
<organism evidence="2 3">
    <name type="scientific">Brassica campestris</name>
    <name type="common">Field mustard</name>
    <dbReference type="NCBI Taxonomy" id="3711"/>
    <lineage>
        <taxon>Eukaryota</taxon>
        <taxon>Viridiplantae</taxon>
        <taxon>Streptophyta</taxon>
        <taxon>Embryophyta</taxon>
        <taxon>Tracheophyta</taxon>
        <taxon>Spermatophyta</taxon>
        <taxon>Magnoliopsida</taxon>
        <taxon>eudicotyledons</taxon>
        <taxon>Gunneridae</taxon>
        <taxon>Pentapetalae</taxon>
        <taxon>rosids</taxon>
        <taxon>malvids</taxon>
        <taxon>Brassicales</taxon>
        <taxon>Brassicaceae</taxon>
        <taxon>Brassiceae</taxon>
        <taxon>Brassica</taxon>
    </lineage>
</organism>
<reference evidence="2 3" key="1">
    <citation type="submission" date="2021-07" db="EMBL/GenBank/DDBJ databases">
        <authorList>
            <consortium name="Genoscope - CEA"/>
            <person name="William W."/>
        </authorList>
    </citation>
    <scope>NUCLEOTIDE SEQUENCE [LARGE SCALE GENOMIC DNA]</scope>
</reference>
<name>A0A8D9DCF9_BRACM</name>
<feature type="compositionally biased region" description="Polar residues" evidence="1">
    <location>
        <begin position="1"/>
        <end position="23"/>
    </location>
</feature>
<evidence type="ECO:0000313" key="3">
    <source>
        <dbReference type="Proteomes" id="UP000694005"/>
    </source>
</evidence>
<protein>
    <submittedName>
        <fullName evidence="2">Uncharacterized protein</fullName>
    </submittedName>
</protein>
<sequence length="110" mass="12217">MAYPSTTHPTTARPYTSHVTIVHQSAAHPTTSHPTTTHPSTGHQPQLSYPHVTSPELNHLSMGFVGGGGRRTKKPKNRTNLETGCLEDYEENQKFPCIIHETRTKNLTEC</sequence>
<evidence type="ECO:0000256" key="1">
    <source>
        <dbReference type="SAM" id="MobiDB-lite"/>
    </source>
</evidence>
<dbReference type="AlphaFoldDB" id="A0A8D9DCF9"/>
<dbReference type="Proteomes" id="UP000694005">
    <property type="component" value="Chromosome A06"/>
</dbReference>
<evidence type="ECO:0000313" key="2">
    <source>
        <dbReference type="EMBL" id="CAG7871599.1"/>
    </source>
</evidence>
<feature type="compositionally biased region" description="Low complexity" evidence="1">
    <location>
        <begin position="25"/>
        <end position="41"/>
    </location>
</feature>
<dbReference type="EMBL" id="LS974622">
    <property type="protein sequence ID" value="CAG7871599.1"/>
    <property type="molecule type" value="Genomic_DNA"/>
</dbReference>
<gene>
    <name evidence="2" type="ORF">BRAPAZ1V2_A06P38390.2</name>
</gene>
<feature type="region of interest" description="Disordered" evidence="1">
    <location>
        <begin position="1"/>
        <end position="79"/>
    </location>
</feature>